<dbReference type="EMBL" id="GGFM01011152">
    <property type="protein sequence ID" value="MBW31903.1"/>
    <property type="molecule type" value="Transcribed_RNA"/>
</dbReference>
<dbReference type="AlphaFoldDB" id="A0A2M3ZTT1"/>
<feature type="transmembrane region" description="Helical" evidence="1">
    <location>
        <begin position="39"/>
        <end position="64"/>
    </location>
</feature>
<accession>A0A2M3ZTT1</accession>
<organism evidence="2">
    <name type="scientific">Anopheles braziliensis</name>
    <dbReference type="NCBI Taxonomy" id="58242"/>
    <lineage>
        <taxon>Eukaryota</taxon>
        <taxon>Metazoa</taxon>
        <taxon>Ecdysozoa</taxon>
        <taxon>Arthropoda</taxon>
        <taxon>Hexapoda</taxon>
        <taxon>Insecta</taxon>
        <taxon>Pterygota</taxon>
        <taxon>Neoptera</taxon>
        <taxon>Endopterygota</taxon>
        <taxon>Diptera</taxon>
        <taxon>Nematocera</taxon>
        <taxon>Culicoidea</taxon>
        <taxon>Culicidae</taxon>
        <taxon>Anophelinae</taxon>
        <taxon>Anopheles</taxon>
    </lineage>
</organism>
<feature type="transmembrane region" description="Helical" evidence="1">
    <location>
        <begin position="6"/>
        <end position="27"/>
    </location>
</feature>
<reference evidence="2" key="1">
    <citation type="submission" date="2018-01" db="EMBL/GenBank/DDBJ databases">
        <title>An insight into the sialome of Amazonian anophelines.</title>
        <authorList>
            <person name="Ribeiro J.M."/>
            <person name="Scarpassa V."/>
            <person name="Calvo E."/>
        </authorList>
    </citation>
    <scope>NUCLEOTIDE SEQUENCE</scope>
    <source>
        <tissue evidence="2">Salivary glands</tissue>
    </source>
</reference>
<keyword evidence="1" id="KW-0472">Membrane</keyword>
<proteinExistence type="predicted"/>
<keyword evidence="1" id="KW-0812">Transmembrane</keyword>
<sequence length="119" mass="12121">MVPGRGPVVVAVLPVVPVPATASAFPLRMLPPTVLPSLVLTRPAVALVAFLATPSAVSAAPFGAPVTTSMPIAPPLAVPVTVPVTALASFTFPVAIAVTTVRTVLVLHFSLTRTRLKLV</sequence>
<evidence type="ECO:0000313" key="2">
    <source>
        <dbReference type="EMBL" id="MBW31903.1"/>
    </source>
</evidence>
<evidence type="ECO:0000256" key="1">
    <source>
        <dbReference type="SAM" id="Phobius"/>
    </source>
</evidence>
<keyword evidence="1" id="KW-1133">Transmembrane helix</keyword>
<protein>
    <submittedName>
        <fullName evidence="2">Putative secreted peptide</fullName>
    </submittedName>
</protein>
<feature type="transmembrane region" description="Helical" evidence="1">
    <location>
        <begin position="84"/>
        <end position="107"/>
    </location>
</feature>
<name>A0A2M3ZTT1_9DIPT</name>